<dbReference type="InterPro" id="IPR051776">
    <property type="entry name" value="Integrator_subunit_12"/>
</dbReference>
<organism evidence="8 9">
    <name type="scientific">Ranatra chinensis</name>
    <dbReference type="NCBI Taxonomy" id="642074"/>
    <lineage>
        <taxon>Eukaryota</taxon>
        <taxon>Metazoa</taxon>
        <taxon>Ecdysozoa</taxon>
        <taxon>Arthropoda</taxon>
        <taxon>Hexapoda</taxon>
        <taxon>Insecta</taxon>
        <taxon>Pterygota</taxon>
        <taxon>Neoptera</taxon>
        <taxon>Paraneoptera</taxon>
        <taxon>Hemiptera</taxon>
        <taxon>Heteroptera</taxon>
        <taxon>Panheteroptera</taxon>
        <taxon>Nepomorpha</taxon>
        <taxon>Nepidae</taxon>
        <taxon>Ranatrinae</taxon>
        <taxon>Ranatra</taxon>
    </lineage>
</organism>
<keyword evidence="5" id="KW-0539">Nucleus</keyword>
<evidence type="ECO:0000313" key="9">
    <source>
        <dbReference type="Proteomes" id="UP001558652"/>
    </source>
</evidence>
<evidence type="ECO:0000256" key="3">
    <source>
        <dbReference type="ARBA" id="ARBA00022771"/>
    </source>
</evidence>
<dbReference type="PANTHER" id="PTHR13415:SF2">
    <property type="entry name" value="INTEGRATOR COMPLEX SUBUNIT 12"/>
    <property type="match status" value="1"/>
</dbReference>
<dbReference type="GO" id="GO:0008270">
    <property type="term" value="F:zinc ion binding"/>
    <property type="evidence" value="ECO:0007669"/>
    <property type="project" value="UniProtKB-KW"/>
</dbReference>
<dbReference type="EMBL" id="JBFDAA010000008">
    <property type="protein sequence ID" value="KAL1130178.1"/>
    <property type="molecule type" value="Genomic_DNA"/>
</dbReference>
<keyword evidence="9" id="KW-1185">Reference proteome</keyword>
<dbReference type="InterPro" id="IPR013083">
    <property type="entry name" value="Znf_RING/FYVE/PHD"/>
</dbReference>
<dbReference type="InterPro" id="IPR011011">
    <property type="entry name" value="Znf_FYVE_PHD"/>
</dbReference>
<feature type="compositionally biased region" description="Low complexity" evidence="6">
    <location>
        <begin position="63"/>
        <end position="75"/>
    </location>
</feature>
<feature type="region of interest" description="Disordered" evidence="6">
    <location>
        <begin position="50"/>
        <end position="128"/>
    </location>
</feature>
<dbReference type="InterPro" id="IPR039054">
    <property type="entry name" value="Int12_PHD"/>
</dbReference>
<dbReference type="AlphaFoldDB" id="A0ABD0Z232"/>
<evidence type="ECO:0000256" key="2">
    <source>
        <dbReference type="ARBA" id="ARBA00022723"/>
    </source>
</evidence>
<evidence type="ECO:0000256" key="5">
    <source>
        <dbReference type="ARBA" id="ARBA00023242"/>
    </source>
</evidence>
<evidence type="ECO:0000256" key="6">
    <source>
        <dbReference type="SAM" id="MobiDB-lite"/>
    </source>
</evidence>
<name>A0ABD0Z232_9HEMI</name>
<dbReference type="InterPro" id="IPR019787">
    <property type="entry name" value="Znf_PHD-finger"/>
</dbReference>
<keyword evidence="4" id="KW-0862">Zinc</keyword>
<keyword evidence="2" id="KW-0479">Metal-binding</keyword>
<sequence>MASGPRNRLIECSECHCLYHQECHVPNITDMDVNDPRVVWYCVNCSKSVAKPKSAVNPGVPASSNKSTYKTSSTTPRASQPSPVLSFGSKPFGGLSGSSKKQTASSNKSAPNTGKPSAPNNIISADRRLQIMKKRAAKKQEKRILPK</sequence>
<dbReference type="SUPFAM" id="SSF57903">
    <property type="entry name" value="FYVE/PHD zinc finger"/>
    <property type="match status" value="1"/>
</dbReference>
<proteinExistence type="predicted"/>
<dbReference type="CDD" id="cd15501">
    <property type="entry name" value="PHD_Int12"/>
    <property type="match status" value="1"/>
</dbReference>
<dbReference type="PANTHER" id="PTHR13415">
    <property type="entry name" value="NUCLEAR FACTOR-RELATED"/>
    <property type="match status" value="1"/>
</dbReference>
<comment type="subcellular location">
    <subcellularLocation>
        <location evidence="1">Nucleus</location>
    </subcellularLocation>
</comment>
<evidence type="ECO:0000313" key="8">
    <source>
        <dbReference type="EMBL" id="KAL1130178.1"/>
    </source>
</evidence>
<dbReference type="Pfam" id="PF00628">
    <property type="entry name" value="PHD"/>
    <property type="match status" value="1"/>
</dbReference>
<reference evidence="8 9" key="1">
    <citation type="submission" date="2024-07" db="EMBL/GenBank/DDBJ databases">
        <title>Chromosome-level genome assembly of the water stick insect Ranatra chinensis (Heteroptera: Nepidae).</title>
        <authorList>
            <person name="Liu X."/>
        </authorList>
    </citation>
    <scope>NUCLEOTIDE SEQUENCE [LARGE SCALE GENOMIC DNA]</scope>
    <source>
        <strain evidence="8">Cailab_2021Rc</strain>
        <tissue evidence="8">Muscle</tissue>
    </source>
</reference>
<feature type="domain" description="PHD-type" evidence="7">
    <location>
        <begin position="5"/>
        <end position="45"/>
    </location>
</feature>
<evidence type="ECO:0000256" key="4">
    <source>
        <dbReference type="ARBA" id="ARBA00022833"/>
    </source>
</evidence>
<feature type="compositionally biased region" description="Polar residues" evidence="6">
    <location>
        <begin position="97"/>
        <end position="123"/>
    </location>
</feature>
<keyword evidence="3" id="KW-0863">Zinc-finger</keyword>
<dbReference type="Gene3D" id="3.30.40.10">
    <property type="entry name" value="Zinc/RING finger domain, C3HC4 (zinc finger)"/>
    <property type="match status" value="1"/>
</dbReference>
<dbReference type="GO" id="GO:0005634">
    <property type="term" value="C:nucleus"/>
    <property type="evidence" value="ECO:0007669"/>
    <property type="project" value="UniProtKB-SubCell"/>
</dbReference>
<protein>
    <recommendedName>
        <fullName evidence="7">PHD-type domain-containing protein</fullName>
    </recommendedName>
</protein>
<evidence type="ECO:0000256" key="1">
    <source>
        <dbReference type="ARBA" id="ARBA00004123"/>
    </source>
</evidence>
<evidence type="ECO:0000259" key="7">
    <source>
        <dbReference type="Pfam" id="PF00628"/>
    </source>
</evidence>
<comment type="caution">
    <text evidence="8">The sequence shown here is derived from an EMBL/GenBank/DDBJ whole genome shotgun (WGS) entry which is preliminary data.</text>
</comment>
<gene>
    <name evidence="8" type="ORF">AAG570_013116</name>
</gene>
<accession>A0ABD0Z232</accession>
<dbReference type="Proteomes" id="UP001558652">
    <property type="component" value="Unassembled WGS sequence"/>
</dbReference>